<comment type="caution">
    <text evidence="1">The sequence shown here is derived from an EMBL/GenBank/DDBJ whole genome shotgun (WGS) entry which is preliminary data.</text>
</comment>
<reference evidence="1 2" key="1">
    <citation type="submission" date="2019-03" db="EMBL/GenBank/DDBJ databases">
        <authorList>
            <person name="He R.-H."/>
        </authorList>
    </citation>
    <scope>NUCLEOTIDE SEQUENCE [LARGE SCALE GENOMIC DNA]</scope>
    <source>
        <strain evidence="1 2">DSM 19624</strain>
    </source>
</reference>
<dbReference type="EMBL" id="SOPX01000002">
    <property type="protein sequence ID" value="TFB31910.1"/>
    <property type="molecule type" value="Genomic_DNA"/>
</dbReference>
<accession>A0ABY2HSZ1</accession>
<evidence type="ECO:0000313" key="1">
    <source>
        <dbReference type="EMBL" id="TFB31910.1"/>
    </source>
</evidence>
<dbReference type="Proteomes" id="UP000297429">
    <property type="component" value="Unassembled WGS sequence"/>
</dbReference>
<evidence type="ECO:0000313" key="2">
    <source>
        <dbReference type="Proteomes" id="UP000297429"/>
    </source>
</evidence>
<gene>
    <name evidence="1" type="ORF">E3V97_15170</name>
</gene>
<sequence length="306" mass="35398">MENVYMNFYQNFYRRSGGFIPVAPLGQSVLPGDFFQIRNGQMIVLGNIFRNKVIELQDIEIGYNNKLNPTGWSFNDGVTKPYSGRGSGRAPIAGEFEFSKQILAFAEKGSFIFKANEPESIRMLNWNDIQQALIIRLTQTYYSFREVYVVTEVATTNDWTLAVSGADLAELEIATDEENFGLVDLFGHHSSKTIQSKDIEFYHREERRKPSFYKAKKLVVREEKVETLVSELIAQWRGYNEWALGFYEYDFHYDHHYVNDQSAYSQGNILDLLAPNELNPNTALLYFKWADANLDDVEKLFNQYGE</sequence>
<organism evidence="1 2">
    <name type="scientific">Pedobacter alluvionis</name>
    <dbReference type="NCBI Taxonomy" id="475253"/>
    <lineage>
        <taxon>Bacteria</taxon>
        <taxon>Pseudomonadati</taxon>
        <taxon>Bacteroidota</taxon>
        <taxon>Sphingobacteriia</taxon>
        <taxon>Sphingobacteriales</taxon>
        <taxon>Sphingobacteriaceae</taxon>
        <taxon>Pedobacter</taxon>
    </lineage>
</organism>
<keyword evidence="2" id="KW-1185">Reference proteome</keyword>
<dbReference type="RefSeq" id="WP_121283239.1">
    <property type="nucleotide sequence ID" value="NZ_RCCK01000010.1"/>
</dbReference>
<protein>
    <submittedName>
        <fullName evidence="1">Uncharacterized protein</fullName>
    </submittedName>
</protein>
<name>A0ABY2HSZ1_9SPHI</name>
<proteinExistence type="predicted"/>